<dbReference type="Proteomes" id="UP000628109">
    <property type="component" value="Unassembled WGS sequence"/>
</dbReference>
<gene>
    <name evidence="1" type="ORF">GCM10019071_14820</name>
</gene>
<evidence type="ECO:0000313" key="1">
    <source>
        <dbReference type="EMBL" id="GFZ86491.1"/>
    </source>
</evidence>
<proteinExistence type="predicted"/>
<protein>
    <submittedName>
        <fullName evidence="1">Uncharacterized protein</fullName>
    </submittedName>
</protein>
<name>A0ABQ1EU69_SPHSA</name>
<comment type="caution">
    <text evidence="1">The sequence shown here is derived from an EMBL/GenBank/DDBJ whole genome shotgun (WGS) entry which is preliminary data.</text>
</comment>
<organism evidence="1 2">
    <name type="scientific">Sphingobium fuliginis (strain ATCC 27551)</name>
    <dbReference type="NCBI Taxonomy" id="336203"/>
    <lineage>
        <taxon>Bacteria</taxon>
        <taxon>Pseudomonadati</taxon>
        <taxon>Pseudomonadota</taxon>
        <taxon>Alphaproteobacteria</taxon>
        <taxon>Sphingomonadales</taxon>
        <taxon>Sphingomonadaceae</taxon>
        <taxon>Sphingobium</taxon>
    </lineage>
</organism>
<reference evidence="2" key="1">
    <citation type="journal article" date="2019" name="Int. J. Syst. Evol. Microbiol.">
        <title>The Global Catalogue of Microorganisms (GCM) 10K type strain sequencing project: providing services to taxonomists for standard genome sequencing and annotation.</title>
        <authorList>
            <consortium name="The Broad Institute Genomics Platform"/>
            <consortium name="The Broad Institute Genome Sequencing Center for Infectious Disease"/>
            <person name="Wu L."/>
            <person name="Ma J."/>
        </authorList>
    </citation>
    <scope>NUCLEOTIDE SEQUENCE [LARGE SCALE GENOMIC DNA]</scope>
    <source>
        <strain evidence="2">CCM 7327</strain>
    </source>
</reference>
<evidence type="ECO:0000313" key="2">
    <source>
        <dbReference type="Proteomes" id="UP000628109"/>
    </source>
</evidence>
<sequence>MAVPFEAAMISHAVIEGNFAAMAEWRMPQIMGAGDRLKERMFGKVPEGWMAGQIMDELFG</sequence>
<dbReference type="EMBL" id="BMDU01000002">
    <property type="protein sequence ID" value="GFZ86491.1"/>
    <property type="molecule type" value="Genomic_DNA"/>
</dbReference>
<accession>A0ABQ1EU69</accession>
<keyword evidence="2" id="KW-1185">Reference proteome</keyword>